<dbReference type="AlphaFoldDB" id="A0A239IPN5"/>
<evidence type="ECO:0000259" key="1">
    <source>
        <dbReference type="Pfam" id="PF03551"/>
    </source>
</evidence>
<evidence type="ECO:0000313" key="2">
    <source>
        <dbReference type="EMBL" id="SNS95535.1"/>
    </source>
</evidence>
<dbReference type="EMBL" id="FZPD01000003">
    <property type="protein sequence ID" value="SNS95535.1"/>
    <property type="molecule type" value="Genomic_DNA"/>
</dbReference>
<dbReference type="SUPFAM" id="SSF46785">
    <property type="entry name" value="Winged helix' DNA-binding domain"/>
    <property type="match status" value="1"/>
</dbReference>
<dbReference type="Proteomes" id="UP000198393">
    <property type="component" value="Unassembled WGS sequence"/>
</dbReference>
<dbReference type="InterPro" id="IPR005149">
    <property type="entry name" value="Tscrpt_reg_PadR_N"/>
</dbReference>
<name>A0A239IPN5_EKHLU</name>
<protein>
    <submittedName>
        <fullName evidence="2">DNA-binding transcriptional regulator, PadR family</fullName>
    </submittedName>
</protein>
<gene>
    <name evidence="2" type="ORF">SAMN05421640_1764</name>
</gene>
<dbReference type="RefSeq" id="WP_089356506.1">
    <property type="nucleotide sequence ID" value="NZ_FZPD01000003.1"/>
</dbReference>
<organism evidence="2 3">
    <name type="scientific">Ekhidna lutea</name>
    <dbReference type="NCBI Taxonomy" id="447679"/>
    <lineage>
        <taxon>Bacteria</taxon>
        <taxon>Pseudomonadati</taxon>
        <taxon>Bacteroidota</taxon>
        <taxon>Cytophagia</taxon>
        <taxon>Cytophagales</taxon>
        <taxon>Reichenbachiellaceae</taxon>
        <taxon>Ekhidna</taxon>
    </lineage>
</organism>
<dbReference type="Pfam" id="PF03551">
    <property type="entry name" value="PadR"/>
    <property type="match status" value="1"/>
</dbReference>
<dbReference type="InterPro" id="IPR036388">
    <property type="entry name" value="WH-like_DNA-bd_sf"/>
</dbReference>
<evidence type="ECO:0000313" key="3">
    <source>
        <dbReference type="Proteomes" id="UP000198393"/>
    </source>
</evidence>
<sequence>MKGTHLGEFEELVLLAVCTTHPDTYGNTVKDEINQTAKRNINLSTAHGALARLEDKGLVKSYLGEATSVRGGKRKRIFEITALGLKKLEEAKNLRAKFWDKIPEKVLQTQFITT</sequence>
<dbReference type="InterPro" id="IPR036390">
    <property type="entry name" value="WH_DNA-bd_sf"/>
</dbReference>
<keyword evidence="3" id="KW-1185">Reference proteome</keyword>
<keyword evidence="2" id="KW-0238">DNA-binding</keyword>
<reference evidence="2 3" key="1">
    <citation type="submission" date="2017-06" db="EMBL/GenBank/DDBJ databases">
        <authorList>
            <person name="Kim H.J."/>
            <person name="Triplett B.A."/>
        </authorList>
    </citation>
    <scope>NUCLEOTIDE SEQUENCE [LARGE SCALE GENOMIC DNA]</scope>
    <source>
        <strain evidence="2 3">DSM 19307</strain>
    </source>
</reference>
<feature type="domain" description="Transcription regulator PadR N-terminal" evidence="1">
    <location>
        <begin position="15"/>
        <end position="90"/>
    </location>
</feature>
<proteinExistence type="predicted"/>
<dbReference type="GO" id="GO:0003677">
    <property type="term" value="F:DNA binding"/>
    <property type="evidence" value="ECO:0007669"/>
    <property type="project" value="UniProtKB-KW"/>
</dbReference>
<dbReference type="Gene3D" id="1.10.10.10">
    <property type="entry name" value="Winged helix-like DNA-binding domain superfamily/Winged helix DNA-binding domain"/>
    <property type="match status" value="1"/>
</dbReference>
<dbReference type="OrthoDB" id="982587at2"/>
<accession>A0A239IPN5</accession>